<dbReference type="InterPro" id="IPR036849">
    <property type="entry name" value="Enolase-like_C_sf"/>
</dbReference>
<dbReference type="InterPro" id="IPR029017">
    <property type="entry name" value="Enolase-like_N"/>
</dbReference>
<dbReference type="Pfam" id="PF02746">
    <property type="entry name" value="MR_MLE_N"/>
    <property type="match status" value="1"/>
</dbReference>
<dbReference type="Gene3D" id="3.30.390.10">
    <property type="entry name" value="Enolase-like, N-terminal domain"/>
    <property type="match status" value="1"/>
</dbReference>
<dbReference type="SUPFAM" id="SSF54826">
    <property type="entry name" value="Enolase N-terminal domain-like"/>
    <property type="match status" value="1"/>
</dbReference>
<dbReference type="SUPFAM" id="SSF51604">
    <property type="entry name" value="Enolase C-terminal domain-like"/>
    <property type="match status" value="1"/>
</dbReference>
<gene>
    <name evidence="5" type="ORF">ACFY1D_04805</name>
</gene>
<comment type="caution">
    <text evidence="5">The sequence shown here is derived from an EMBL/GenBank/DDBJ whole genome shotgun (WGS) entry which is preliminary data.</text>
</comment>
<dbReference type="SMART" id="SM00922">
    <property type="entry name" value="MR_MLE"/>
    <property type="match status" value="1"/>
</dbReference>
<evidence type="ECO:0000256" key="1">
    <source>
        <dbReference type="ARBA" id="ARBA00001946"/>
    </source>
</evidence>
<dbReference type="Pfam" id="PF13378">
    <property type="entry name" value="MR_MLE_C"/>
    <property type="match status" value="1"/>
</dbReference>
<accession>A0ABW6UBF3</accession>
<dbReference type="PANTHER" id="PTHR13794">
    <property type="entry name" value="ENOLASE SUPERFAMILY, MANDELATE RACEMASE"/>
    <property type="match status" value="1"/>
</dbReference>
<evidence type="ECO:0000313" key="5">
    <source>
        <dbReference type="EMBL" id="MFF4520766.1"/>
    </source>
</evidence>
<comment type="cofactor">
    <cofactor evidence="1">
        <name>Mg(2+)</name>
        <dbReference type="ChEBI" id="CHEBI:18420"/>
    </cofactor>
</comment>
<dbReference type="PANTHER" id="PTHR13794:SF58">
    <property type="entry name" value="MITOCHONDRIAL ENOLASE SUPERFAMILY MEMBER 1"/>
    <property type="match status" value="1"/>
</dbReference>
<dbReference type="Gene3D" id="3.20.20.120">
    <property type="entry name" value="Enolase-like C-terminal domain"/>
    <property type="match status" value="1"/>
</dbReference>
<keyword evidence="6" id="KW-1185">Reference proteome</keyword>
<dbReference type="SFLD" id="SFLDG00179">
    <property type="entry name" value="mandelate_racemase"/>
    <property type="match status" value="1"/>
</dbReference>
<evidence type="ECO:0000259" key="4">
    <source>
        <dbReference type="SMART" id="SM00922"/>
    </source>
</evidence>
<dbReference type="InterPro" id="IPR013342">
    <property type="entry name" value="Mandelate_racemase_C"/>
</dbReference>
<sequence length="384" mass="41995">MGGAPTGADPAGVDCRIEAVDVHAFEIPTDGPDGREQDGTLEWESTTMVLVRVHAGGRTGLGYTYGDVSVASFVSSKLAPLVRGQAVSSPPAHWRRMGKQIRNAGRPGVGAMALSAVDVALWDLKARLLDLPLVRLLPAYHDRVPVYGSGGFTNYSLDRLAGQLTGWAEQGIPRLKLKTSREPERDPRRLDTVRRAVGDEPELFTDANGALARKEALYWARRFHEEWDVRWFEEPVGSPDVAGLRMLRDRGPERLEIAAGEYAYTARDFVDLVDGPAVDCLQADVTRCGGITGLLEVAGLSAAQHLDLSAHCAPAISAHAFCAVRRLRHLEYFHDHVRIEDLLFEGTLSPDGGALRPDTVRPGLGLEFKWADAERYRAYGTRPA</sequence>
<keyword evidence="2" id="KW-0479">Metal-binding</keyword>
<dbReference type="InterPro" id="IPR013341">
    <property type="entry name" value="Mandelate_racemase_N_dom"/>
</dbReference>
<organism evidence="5 6">
    <name type="scientific">Streptomyces bluensis</name>
    <dbReference type="NCBI Taxonomy" id="33897"/>
    <lineage>
        <taxon>Bacteria</taxon>
        <taxon>Bacillati</taxon>
        <taxon>Actinomycetota</taxon>
        <taxon>Actinomycetes</taxon>
        <taxon>Kitasatosporales</taxon>
        <taxon>Streptomycetaceae</taxon>
        <taxon>Streptomyces</taxon>
    </lineage>
</organism>
<proteinExistence type="predicted"/>
<dbReference type="CDD" id="cd03328">
    <property type="entry name" value="MR_like_3"/>
    <property type="match status" value="1"/>
</dbReference>
<dbReference type="InterPro" id="IPR029065">
    <property type="entry name" value="Enolase_C-like"/>
</dbReference>
<reference evidence="5 6" key="1">
    <citation type="submission" date="2024-10" db="EMBL/GenBank/DDBJ databases">
        <title>The Natural Products Discovery Center: Release of the First 8490 Sequenced Strains for Exploring Actinobacteria Biosynthetic Diversity.</title>
        <authorList>
            <person name="Kalkreuter E."/>
            <person name="Kautsar S.A."/>
            <person name="Yang D."/>
            <person name="Bader C.D."/>
            <person name="Teijaro C.N."/>
            <person name="Fluegel L."/>
            <person name="Davis C.M."/>
            <person name="Simpson J.R."/>
            <person name="Lauterbach L."/>
            <person name="Steele A.D."/>
            <person name="Gui C."/>
            <person name="Meng S."/>
            <person name="Li G."/>
            <person name="Viehrig K."/>
            <person name="Ye F."/>
            <person name="Su P."/>
            <person name="Kiefer A.F."/>
            <person name="Nichols A."/>
            <person name="Cepeda A.J."/>
            <person name="Yan W."/>
            <person name="Fan B."/>
            <person name="Jiang Y."/>
            <person name="Adhikari A."/>
            <person name="Zheng C.-J."/>
            <person name="Schuster L."/>
            <person name="Cowan T.M."/>
            <person name="Smanski M.J."/>
            <person name="Chevrette M.G."/>
            <person name="De Carvalho L.P.S."/>
            <person name="Shen B."/>
        </authorList>
    </citation>
    <scope>NUCLEOTIDE SEQUENCE [LARGE SCALE GENOMIC DNA]</scope>
    <source>
        <strain evidence="5 6">NPDC001390</strain>
    </source>
</reference>
<dbReference type="RefSeq" id="WP_387883727.1">
    <property type="nucleotide sequence ID" value="NZ_JBIAWJ010000002.1"/>
</dbReference>
<feature type="domain" description="Mandelate racemase/muconate lactonizing enzyme C-terminal" evidence="4">
    <location>
        <begin position="157"/>
        <end position="254"/>
    </location>
</feature>
<keyword evidence="3" id="KW-0460">Magnesium</keyword>
<dbReference type="Proteomes" id="UP001602058">
    <property type="component" value="Unassembled WGS sequence"/>
</dbReference>
<dbReference type="SFLD" id="SFLDS00001">
    <property type="entry name" value="Enolase"/>
    <property type="match status" value="1"/>
</dbReference>
<dbReference type="EMBL" id="JBIAWJ010000002">
    <property type="protein sequence ID" value="MFF4520766.1"/>
    <property type="molecule type" value="Genomic_DNA"/>
</dbReference>
<dbReference type="InterPro" id="IPR046945">
    <property type="entry name" value="RHMD-like"/>
</dbReference>
<evidence type="ECO:0000256" key="2">
    <source>
        <dbReference type="ARBA" id="ARBA00022723"/>
    </source>
</evidence>
<evidence type="ECO:0000256" key="3">
    <source>
        <dbReference type="ARBA" id="ARBA00022842"/>
    </source>
</evidence>
<name>A0ABW6UBF3_9ACTN</name>
<evidence type="ECO:0000313" key="6">
    <source>
        <dbReference type="Proteomes" id="UP001602058"/>
    </source>
</evidence>
<protein>
    <submittedName>
        <fullName evidence="5">Enolase C-terminal domain-like protein</fullName>
    </submittedName>
</protein>